<feature type="transmembrane region" description="Helical" evidence="7">
    <location>
        <begin position="240"/>
        <end position="259"/>
    </location>
</feature>
<dbReference type="AlphaFoldDB" id="A0A1J5T2H1"/>
<keyword evidence="2" id="KW-0813">Transport</keyword>
<feature type="domain" description="ABC transmembrane type-2" evidence="8">
    <location>
        <begin position="35"/>
        <end position="262"/>
    </location>
</feature>
<evidence type="ECO:0000256" key="6">
    <source>
        <dbReference type="ARBA" id="ARBA00023136"/>
    </source>
</evidence>
<evidence type="ECO:0000256" key="1">
    <source>
        <dbReference type="ARBA" id="ARBA00004651"/>
    </source>
</evidence>
<dbReference type="InterPro" id="IPR013525">
    <property type="entry name" value="ABC2_TM"/>
</dbReference>
<dbReference type="GO" id="GO:0005886">
    <property type="term" value="C:plasma membrane"/>
    <property type="evidence" value="ECO:0007669"/>
    <property type="project" value="UniProtKB-SubCell"/>
</dbReference>
<evidence type="ECO:0000313" key="9">
    <source>
        <dbReference type="EMBL" id="OIR06382.1"/>
    </source>
</evidence>
<evidence type="ECO:0000256" key="7">
    <source>
        <dbReference type="SAM" id="Phobius"/>
    </source>
</evidence>
<gene>
    <name evidence="9" type="primary">tagG_4</name>
    <name evidence="9" type="ORF">GALL_115720</name>
</gene>
<organism evidence="9">
    <name type="scientific">mine drainage metagenome</name>
    <dbReference type="NCBI Taxonomy" id="410659"/>
    <lineage>
        <taxon>unclassified sequences</taxon>
        <taxon>metagenomes</taxon>
        <taxon>ecological metagenomes</taxon>
    </lineage>
</organism>
<dbReference type="Pfam" id="PF01061">
    <property type="entry name" value="ABC2_membrane"/>
    <property type="match status" value="1"/>
</dbReference>
<evidence type="ECO:0000256" key="2">
    <source>
        <dbReference type="ARBA" id="ARBA00022448"/>
    </source>
</evidence>
<dbReference type="PANTHER" id="PTHR30413">
    <property type="entry name" value="INNER MEMBRANE TRANSPORT PERMEASE"/>
    <property type="match status" value="1"/>
</dbReference>
<comment type="subcellular location">
    <subcellularLocation>
        <location evidence="1">Cell membrane</location>
        <topology evidence="1">Multi-pass membrane protein</topology>
    </subcellularLocation>
</comment>
<dbReference type="GO" id="GO:0140359">
    <property type="term" value="F:ABC-type transporter activity"/>
    <property type="evidence" value="ECO:0007669"/>
    <property type="project" value="InterPro"/>
</dbReference>
<feature type="transmembrane region" description="Helical" evidence="7">
    <location>
        <begin position="38"/>
        <end position="59"/>
    </location>
</feature>
<feature type="transmembrane region" description="Helical" evidence="7">
    <location>
        <begin position="71"/>
        <end position="88"/>
    </location>
</feature>
<accession>A0A1J5T2H1</accession>
<feature type="transmembrane region" description="Helical" evidence="7">
    <location>
        <begin position="109"/>
        <end position="139"/>
    </location>
</feature>
<dbReference type="PROSITE" id="PS51012">
    <property type="entry name" value="ABC_TM2"/>
    <property type="match status" value="1"/>
</dbReference>
<keyword evidence="5 7" id="KW-1133">Transmembrane helix</keyword>
<evidence type="ECO:0000259" key="8">
    <source>
        <dbReference type="PROSITE" id="PS51012"/>
    </source>
</evidence>
<dbReference type="InterPro" id="IPR047817">
    <property type="entry name" value="ABC2_TM_bact-type"/>
</dbReference>
<evidence type="ECO:0000256" key="5">
    <source>
        <dbReference type="ARBA" id="ARBA00022989"/>
    </source>
</evidence>
<name>A0A1J5T2H1_9ZZZZ</name>
<feature type="transmembrane region" description="Helical" evidence="7">
    <location>
        <begin position="151"/>
        <end position="178"/>
    </location>
</feature>
<protein>
    <submittedName>
        <fullName evidence="9">Teichoic acid translocation permease protein TagG</fullName>
    </submittedName>
</protein>
<proteinExistence type="predicted"/>
<comment type="caution">
    <text evidence="9">The sequence shown here is derived from an EMBL/GenBank/DDBJ whole genome shotgun (WGS) entry which is preliminary data.</text>
</comment>
<dbReference type="EMBL" id="MLJW01000044">
    <property type="protein sequence ID" value="OIR06382.1"/>
    <property type="molecule type" value="Genomic_DNA"/>
</dbReference>
<keyword evidence="3" id="KW-1003">Cell membrane</keyword>
<dbReference type="PANTHER" id="PTHR30413:SF10">
    <property type="entry name" value="CAPSULE POLYSACCHARIDE EXPORT INNER-MEMBRANE PROTEIN CTRC"/>
    <property type="match status" value="1"/>
</dbReference>
<keyword evidence="4 7" id="KW-0812">Transmembrane</keyword>
<evidence type="ECO:0000256" key="3">
    <source>
        <dbReference type="ARBA" id="ARBA00022475"/>
    </source>
</evidence>
<keyword evidence="6 7" id="KW-0472">Membrane</keyword>
<evidence type="ECO:0000256" key="4">
    <source>
        <dbReference type="ARBA" id="ARBA00022692"/>
    </source>
</evidence>
<reference evidence="9" key="1">
    <citation type="submission" date="2016-10" db="EMBL/GenBank/DDBJ databases">
        <title>Sequence of Gallionella enrichment culture.</title>
        <authorList>
            <person name="Poehlein A."/>
            <person name="Muehling M."/>
            <person name="Daniel R."/>
        </authorList>
    </citation>
    <scope>NUCLEOTIDE SEQUENCE</scope>
</reference>
<sequence>MRGFSNPFSLLWRHRDLVLQFTQRELHRRTKGNRLGRLWVILAPLLMLGLYLFVFGVIMGGRFGVIPDESTYDFALALFLGLSIFQTIGDTLGNGPLLIISQPNFVKKVVFPLEVIPVASVIASMYNSLLSIALILVVAPFSHVGGSWLGLAYLPLLLLPLCFLSLGLSWGLAAVGVYLRDVAQIMPLAAQIVMFSSAVFYSPDKIPEPALRYLRLNPILDICDQARRAILWHMPIDWGVVLWIYVSCFLVLIGGYVTFSRLRPYFAEVL</sequence>
<dbReference type="GO" id="GO:0015920">
    <property type="term" value="P:lipopolysaccharide transport"/>
    <property type="evidence" value="ECO:0007669"/>
    <property type="project" value="TreeGrafter"/>
</dbReference>